<dbReference type="EMBL" id="FNDN01000011">
    <property type="protein sequence ID" value="SDI78794.1"/>
    <property type="molecule type" value="Genomic_DNA"/>
</dbReference>
<evidence type="ECO:0000256" key="1">
    <source>
        <dbReference type="SAM" id="Phobius"/>
    </source>
</evidence>
<evidence type="ECO:0000313" key="3">
    <source>
        <dbReference type="Proteomes" id="UP000183263"/>
    </source>
</evidence>
<sequence length="130" mass="13883">MPVPILVVSGVLELTVGVLSGWLMLLASDRPAWLRALGLRDAGYLRKGHLDLLFMGVIQVAVGVAVSPLPLWIAIPIVLGAVVQPLSFFALSARPSLRESAVFQAAELSVFVVFTAGWLALATLVVLRVR</sequence>
<protein>
    <submittedName>
        <fullName evidence="2">Uncharacterized protein</fullName>
    </submittedName>
</protein>
<dbReference type="AlphaFoldDB" id="A0A1G8NEW8"/>
<keyword evidence="1" id="KW-0472">Membrane</keyword>
<reference evidence="2 3" key="1">
    <citation type="submission" date="2016-10" db="EMBL/GenBank/DDBJ databases">
        <authorList>
            <person name="de Groot N.N."/>
        </authorList>
    </citation>
    <scope>NUCLEOTIDE SEQUENCE [LARGE SCALE GENOMIC DNA]</scope>
    <source>
        <strain evidence="2 3">DSM 44892</strain>
    </source>
</reference>
<feature type="transmembrane region" description="Helical" evidence="1">
    <location>
        <begin position="6"/>
        <end position="27"/>
    </location>
</feature>
<keyword evidence="1" id="KW-1133">Transmembrane helix</keyword>
<name>A0A1G8NEW8_9NOCA</name>
<feature type="transmembrane region" description="Helical" evidence="1">
    <location>
        <begin position="105"/>
        <end position="127"/>
    </location>
</feature>
<gene>
    <name evidence="2" type="ORF">SAMN05444695_11150</name>
</gene>
<feature type="transmembrane region" description="Helical" evidence="1">
    <location>
        <begin position="72"/>
        <end position="93"/>
    </location>
</feature>
<keyword evidence="3" id="KW-1185">Reference proteome</keyword>
<proteinExistence type="predicted"/>
<organism evidence="2 3">
    <name type="scientific">Rhodococcus triatomae</name>
    <dbReference type="NCBI Taxonomy" id="300028"/>
    <lineage>
        <taxon>Bacteria</taxon>
        <taxon>Bacillati</taxon>
        <taxon>Actinomycetota</taxon>
        <taxon>Actinomycetes</taxon>
        <taxon>Mycobacteriales</taxon>
        <taxon>Nocardiaceae</taxon>
        <taxon>Rhodococcus</taxon>
    </lineage>
</organism>
<feature type="transmembrane region" description="Helical" evidence="1">
    <location>
        <begin position="48"/>
        <end position="66"/>
    </location>
</feature>
<accession>A0A1G8NEW8</accession>
<keyword evidence="1" id="KW-0812">Transmembrane</keyword>
<evidence type="ECO:0000313" key="2">
    <source>
        <dbReference type="EMBL" id="SDI78794.1"/>
    </source>
</evidence>
<dbReference type="Proteomes" id="UP000183263">
    <property type="component" value="Unassembled WGS sequence"/>
</dbReference>